<dbReference type="EMBL" id="CP108021">
    <property type="protein sequence ID" value="WUM22329.1"/>
    <property type="molecule type" value="Genomic_DNA"/>
</dbReference>
<feature type="transmembrane region" description="Helical" evidence="7">
    <location>
        <begin position="98"/>
        <end position="117"/>
    </location>
</feature>
<dbReference type="GO" id="GO:0016780">
    <property type="term" value="F:phosphotransferase activity, for other substituted phosphate groups"/>
    <property type="evidence" value="ECO:0007669"/>
    <property type="project" value="TreeGrafter"/>
</dbReference>
<name>A0AAU4K8F4_9NOCA</name>
<dbReference type="KEGG" id="whr:OG579_08340"/>
<dbReference type="AlphaFoldDB" id="A0AAU4K8F4"/>
<evidence type="ECO:0000313" key="9">
    <source>
        <dbReference type="EMBL" id="WUM22329.1"/>
    </source>
</evidence>
<keyword evidence="10" id="KW-1185">Reference proteome</keyword>
<evidence type="ECO:0000256" key="6">
    <source>
        <dbReference type="ARBA" id="ARBA00023136"/>
    </source>
</evidence>
<evidence type="ECO:0000256" key="4">
    <source>
        <dbReference type="ARBA" id="ARBA00022692"/>
    </source>
</evidence>
<gene>
    <name evidence="9" type="ORF">OG579_08340</name>
</gene>
<dbReference type="NCBIfam" id="TIGR03025">
    <property type="entry name" value="EPS_sugtrans"/>
    <property type="match status" value="1"/>
</dbReference>
<keyword evidence="3 9" id="KW-0808">Transferase</keyword>
<keyword evidence="5 7" id="KW-1133">Transmembrane helix</keyword>
<feature type="domain" description="Bacterial sugar transferase" evidence="8">
    <location>
        <begin position="271"/>
        <end position="458"/>
    </location>
</feature>
<feature type="transmembrane region" description="Helical" evidence="7">
    <location>
        <begin position="277"/>
        <end position="297"/>
    </location>
</feature>
<comment type="similarity">
    <text evidence="2">Belongs to the bacterial sugar transferase family.</text>
</comment>
<keyword evidence="6 7" id="KW-0472">Membrane</keyword>
<dbReference type="Proteomes" id="UP001432128">
    <property type="component" value="Chromosome"/>
</dbReference>
<evidence type="ECO:0000256" key="3">
    <source>
        <dbReference type="ARBA" id="ARBA00022679"/>
    </source>
</evidence>
<reference evidence="9 10" key="1">
    <citation type="submission" date="2022-10" db="EMBL/GenBank/DDBJ databases">
        <title>The complete genomes of actinobacterial strains from the NBC collection.</title>
        <authorList>
            <person name="Joergensen T.S."/>
            <person name="Alvarez Arevalo M."/>
            <person name="Sterndorff E.B."/>
            <person name="Faurdal D."/>
            <person name="Vuksanovic O."/>
            <person name="Mourched A.-S."/>
            <person name="Charusanti P."/>
            <person name="Shaw S."/>
            <person name="Blin K."/>
            <person name="Weber T."/>
        </authorList>
    </citation>
    <scope>NUCLEOTIDE SEQUENCE [LARGE SCALE GENOMIC DNA]</scope>
    <source>
        <strain evidence="9 10">NBC_00319</strain>
    </source>
</reference>
<dbReference type="GO" id="GO:0016020">
    <property type="term" value="C:membrane"/>
    <property type="evidence" value="ECO:0007669"/>
    <property type="project" value="UniProtKB-SubCell"/>
</dbReference>
<evidence type="ECO:0000256" key="1">
    <source>
        <dbReference type="ARBA" id="ARBA00004141"/>
    </source>
</evidence>
<evidence type="ECO:0000313" key="10">
    <source>
        <dbReference type="Proteomes" id="UP001432128"/>
    </source>
</evidence>
<evidence type="ECO:0000259" key="8">
    <source>
        <dbReference type="Pfam" id="PF02397"/>
    </source>
</evidence>
<dbReference type="PANTHER" id="PTHR30576">
    <property type="entry name" value="COLANIC BIOSYNTHESIS UDP-GLUCOSE LIPID CARRIER TRANSFERASE"/>
    <property type="match status" value="1"/>
</dbReference>
<dbReference type="InterPro" id="IPR017475">
    <property type="entry name" value="EPS_sugar_tfrase"/>
</dbReference>
<dbReference type="Pfam" id="PF02397">
    <property type="entry name" value="Bac_transf"/>
    <property type="match status" value="1"/>
</dbReference>
<evidence type="ECO:0000256" key="2">
    <source>
        <dbReference type="ARBA" id="ARBA00006464"/>
    </source>
</evidence>
<protein>
    <submittedName>
        <fullName evidence="9">Sugar transferase</fullName>
    </submittedName>
</protein>
<dbReference type="RefSeq" id="WP_408068814.1">
    <property type="nucleotide sequence ID" value="NZ_CP108021.1"/>
</dbReference>
<sequence>MITDALIVVSVVFGAQVLRYGPISFDDRVGRAHVPVGLVSVGIVAAWLVMLRMRQCLDRRVIAAGPTEYSRIVSACFLTFATLAIVDLLFVLNIARSFVALAFPVGTLLLLASHWLWRSRLTHRRRRRLDLDRLLVIGGLATAQPLIEHLDRNPELGYDVIGVCVPPTQSMVIGPVAVNARSVPILGEFADARAVVELAGASTVAVTSAEALGHSAMRELSWDMEGLDVSMVVAPGLLDVAGPRMSMRPVAGLPLLHIDKPGYKGANRFAKGMLDRIGAALLVVVTAPILVACAIAIRVDTRGPVFYRAERIGLGNEPFLMWKFRSMVTDADRMKADLADLDEGAGALFKIRDDPRVTRVGKVIRRFSIDELPQLFNVIGGSMSLVGPRPPLAEEVERYHGAIARRMLVRPGMTGLWQVSGRSDLTWEESVRLDLSYVENWSAMSDAMILWRTLRAVVSRSGAY</sequence>
<dbReference type="PANTHER" id="PTHR30576:SF10">
    <property type="entry name" value="SLL5057 PROTEIN"/>
    <property type="match status" value="1"/>
</dbReference>
<proteinExistence type="inferred from homology"/>
<organism evidence="9 10">
    <name type="scientific">Williamsia herbipolensis</name>
    <dbReference type="NCBI Taxonomy" id="1603258"/>
    <lineage>
        <taxon>Bacteria</taxon>
        <taxon>Bacillati</taxon>
        <taxon>Actinomycetota</taxon>
        <taxon>Actinomycetes</taxon>
        <taxon>Mycobacteriales</taxon>
        <taxon>Nocardiaceae</taxon>
        <taxon>Williamsia</taxon>
    </lineage>
</organism>
<accession>A0AAU4K8F4</accession>
<dbReference type="Pfam" id="PF13727">
    <property type="entry name" value="CoA_binding_3"/>
    <property type="match status" value="1"/>
</dbReference>
<evidence type="ECO:0000256" key="5">
    <source>
        <dbReference type="ARBA" id="ARBA00022989"/>
    </source>
</evidence>
<dbReference type="InterPro" id="IPR003362">
    <property type="entry name" value="Bact_transf"/>
</dbReference>
<comment type="subcellular location">
    <subcellularLocation>
        <location evidence="1">Membrane</location>
        <topology evidence="1">Multi-pass membrane protein</topology>
    </subcellularLocation>
</comment>
<evidence type="ECO:0000256" key="7">
    <source>
        <dbReference type="SAM" id="Phobius"/>
    </source>
</evidence>
<keyword evidence="4 7" id="KW-0812">Transmembrane</keyword>
<feature type="transmembrane region" description="Helical" evidence="7">
    <location>
        <begin position="29"/>
        <end position="51"/>
    </location>
</feature>
<feature type="transmembrane region" description="Helical" evidence="7">
    <location>
        <begin position="72"/>
        <end position="92"/>
    </location>
</feature>